<evidence type="ECO:0000313" key="3">
    <source>
        <dbReference type="Proteomes" id="UP000467841"/>
    </source>
</evidence>
<dbReference type="Pfam" id="PF08268">
    <property type="entry name" value="FBA_3"/>
    <property type="match status" value="1"/>
</dbReference>
<feature type="domain" description="F-box associated beta-propeller type 3" evidence="1">
    <location>
        <begin position="15"/>
        <end position="137"/>
    </location>
</feature>
<dbReference type="PANTHER" id="PTHR31111">
    <property type="entry name" value="BNAA05G37150D PROTEIN-RELATED"/>
    <property type="match status" value="1"/>
</dbReference>
<keyword evidence="3" id="KW-1185">Reference proteome</keyword>
<name>A0A6D2K865_9BRAS</name>
<sequence>MEAKGALSGALLNGGALVNYNGKLGCAANSEQNEWRVIFDRTSTSLMLWVVEDVEKQEWSERIYVLPAVWKDVVGENDKLIFVGVTRTNEIAFSSSYQTNPYYLYYLNLERNTVVRVEIRGMDTFKCWVYCTSLDHVEDVKLYGKCLGTS</sequence>
<gene>
    <name evidence="2" type="ORF">MERR_LOCUS31682</name>
</gene>
<evidence type="ECO:0000259" key="1">
    <source>
        <dbReference type="Pfam" id="PF08268"/>
    </source>
</evidence>
<dbReference type="Proteomes" id="UP000467841">
    <property type="component" value="Unassembled WGS sequence"/>
</dbReference>
<organism evidence="2 3">
    <name type="scientific">Microthlaspi erraticum</name>
    <dbReference type="NCBI Taxonomy" id="1685480"/>
    <lineage>
        <taxon>Eukaryota</taxon>
        <taxon>Viridiplantae</taxon>
        <taxon>Streptophyta</taxon>
        <taxon>Embryophyta</taxon>
        <taxon>Tracheophyta</taxon>
        <taxon>Spermatophyta</taxon>
        <taxon>Magnoliopsida</taxon>
        <taxon>eudicotyledons</taxon>
        <taxon>Gunneridae</taxon>
        <taxon>Pentapetalae</taxon>
        <taxon>rosids</taxon>
        <taxon>malvids</taxon>
        <taxon>Brassicales</taxon>
        <taxon>Brassicaceae</taxon>
        <taxon>Coluteocarpeae</taxon>
        <taxon>Microthlaspi</taxon>
    </lineage>
</organism>
<evidence type="ECO:0000313" key="2">
    <source>
        <dbReference type="EMBL" id="CAA7044447.1"/>
    </source>
</evidence>
<proteinExistence type="predicted"/>
<comment type="caution">
    <text evidence="2">The sequence shown here is derived from an EMBL/GenBank/DDBJ whole genome shotgun (WGS) entry which is preliminary data.</text>
</comment>
<dbReference type="OrthoDB" id="1032004at2759"/>
<dbReference type="NCBIfam" id="TIGR01640">
    <property type="entry name" value="F_box_assoc_1"/>
    <property type="match status" value="1"/>
</dbReference>
<protein>
    <recommendedName>
        <fullName evidence="1">F-box associated beta-propeller type 3 domain-containing protein</fullName>
    </recommendedName>
</protein>
<dbReference type="PANTHER" id="PTHR31111:SF62">
    <property type="entry name" value="F-BOX DOMAIN-CONTAINING PROTEIN"/>
    <property type="match status" value="1"/>
</dbReference>
<accession>A0A6D2K865</accession>
<dbReference type="AlphaFoldDB" id="A0A6D2K865"/>
<dbReference type="InterPro" id="IPR017451">
    <property type="entry name" value="F-box-assoc_interact_dom"/>
</dbReference>
<reference evidence="2" key="1">
    <citation type="submission" date="2020-01" db="EMBL/GenBank/DDBJ databases">
        <authorList>
            <person name="Mishra B."/>
        </authorList>
    </citation>
    <scope>NUCLEOTIDE SEQUENCE [LARGE SCALE GENOMIC DNA]</scope>
</reference>
<dbReference type="EMBL" id="CACVBM020001299">
    <property type="protein sequence ID" value="CAA7044447.1"/>
    <property type="molecule type" value="Genomic_DNA"/>
</dbReference>
<dbReference type="InterPro" id="IPR013187">
    <property type="entry name" value="F-box-assoc_dom_typ3"/>
</dbReference>